<accession>A0ACA9TNK0</accession>
<reference evidence="1" key="2">
    <citation type="submission" date="2021-10" db="EMBL/GenBank/DDBJ databases">
        <authorList>
            <person name="Piombo E."/>
        </authorList>
    </citation>
    <scope>NUCLEOTIDE SEQUENCE</scope>
</reference>
<comment type="caution">
    <text evidence="1">The sequence shown here is derived from an EMBL/GenBank/DDBJ whole genome shotgun (WGS) entry which is preliminary data.</text>
</comment>
<name>A0ACA9TNK0_BIOOC</name>
<evidence type="ECO:0000313" key="2">
    <source>
        <dbReference type="Proteomes" id="UP000836387"/>
    </source>
</evidence>
<keyword evidence="2" id="KW-1185">Reference proteome</keyword>
<proteinExistence type="predicted"/>
<evidence type="ECO:0000313" key="1">
    <source>
        <dbReference type="EMBL" id="CAG9942536.1"/>
    </source>
</evidence>
<gene>
    <name evidence="1" type="ORF">CRV2_00009471</name>
</gene>
<protein>
    <submittedName>
        <fullName evidence="1">Uncharacterized protein</fullName>
    </submittedName>
</protein>
<dbReference type="EMBL" id="CADEHS020000006">
    <property type="protein sequence ID" value="CAG9942536.1"/>
    <property type="molecule type" value="Genomic_DNA"/>
</dbReference>
<reference evidence="1" key="1">
    <citation type="submission" date="2020-04" db="EMBL/GenBank/DDBJ databases">
        <authorList>
            <person name="Broberg M."/>
        </authorList>
    </citation>
    <scope>NUCLEOTIDE SEQUENCE</scope>
</reference>
<dbReference type="Proteomes" id="UP000836387">
    <property type="component" value="Unassembled WGS sequence"/>
</dbReference>
<organism evidence="1 2">
    <name type="scientific">Clonostachys rosea f. rosea IK726</name>
    <dbReference type="NCBI Taxonomy" id="1349383"/>
    <lineage>
        <taxon>Eukaryota</taxon>
        <taxon>Fungi</taxon>
        <taxon>Dikarya</taxon>
        <taxon>Ascomycota</taxon>
        <taxon>Pezizomycotina</taxon>
        <taxon>Sordariomycetes</taxon>
        <taxon>Hypocreomycetidae</taxon>
        <taxon>Hypocreales</taxon>
        <taxon>Bionectriaceae</taxon>
        <taxon>Clonostachys</taxon>
    </lineage>
</organism>
<sequence length="131" mass="14887">MPLTLRIQKRSIEGEEAVHLKGRIFGEDDRFLYNSHSAPYPRMQRLSCRHRHVLTAKHCILNNRTVTFCPGHGNKEFFNSSQSTHTPVSTKIGGGICDAKEDWAVLILDKRLGDEVGYFGAKVTERSVKEF</sequence>